<dbReference type="EMBL" id="JAHRIP010002852">
    <property type="protein sequence ID" value="MEQ2281125.1"/>
    <property type="molecule type" value="Genomic_DNA"/>
</dbReference>
<keyword evidence="2" id="KW-1185">Reference proteome</keyword>
<name>A0ABV0XI47_9TELE</name>
<reference evidence="1 2" key="1">
    <citation type="submission" date="2021-06" db="EMBL/GenBank/DDBJ databases">
        <authorList>
            <person name="Palmer J.M."/>
        </authorList>
    </citation>
    <scope>NUCLEOTIDE SEQUENCE [LARGE SCALE GENOMIC DNA]</scope>
    <source>
        <strain evidence="1 2">AS_MEX2019</strain>
        <tissue evidence="1">Muscle</tissue>
    </source>
</reference>
<organism evidence="1 2">
    <name type="scientific">Ameca splendens</name>
    <dbReference type="NCBI Taxonomy" id="208324"/>
    <lineage>
        <taxon>Eukaryota</taxon>
        <taxon>Metazoa</taxon>
        <taxon>Chordata</taxon>
        <taxon>Craniata</taxon>
        <taxon>Vertebrata</taxon>
        <taxon>Euteleostomi</taxon>
        <taxon>Actinopterygii</taxon>
        <taxon>Neopterygii</taxon>
        <taxon>Teleostei</taxon>
        <taxon>Neoteleostei</taxon>
        <taxon>Acanthomorphata</taxon>
        <taxon>Ovalentaria</taxon>
        <taxon>Atherinomorphae</taxon>
        <taxon>Cyprinodontiformes</taxon>
        <taxon>Goodeidae</taxon>
        <taxon>Ameca</taxon>
    </lineage>
</organism>
<evidence type="ECO:0000313" key="1">
    <source>
        <dbReference type="EMBL" id="MEQ2281125.1"/>
    </source>
</evidence>
<evidence type="ECO:0000313" key="2">
    <source>
        <dbReference type="Proteomes" id="UP001469553"/>
    </source>
</evidence>
<comment type="caution">
    <text evidence="1">The sequence shown here is derived from an EMBL/GenBank/DDBJ whole genome shotgun (WGS) entry which is preliminary data.</text>
</comment>
<sequence length="112" mass="12203">MNRGKVDSCDSLVLSQLHLDWAVQVCLVLLPLLDRSVAGSGPPLVIFPSGGPLGVPMLWGAFGCLWLRCPPCLSRVLGGRSYTYPATVFSSDTFFGVPIRMDPMCLPEDHRQ</sequence>
<proteinExistence type="predicted"/>
<gene>
    <name evidence="1" type="ORF">AMECASPLE_027180</name>
</gene>
<dbReference type="Proteomes" id="UP001469553">
    <property type="component" value="Unassembled WGS sequence"/>
</dbReference>
<protein>
    <submittedName>
        <fullName evidence="1">Uncharacterized protein</fullName>
    </submittedName>
</protein>
<accession>A0ABV0XI47</accession>